<dbReference type="EMBL" id="DXEV01000199">
    <property type="protein sequence ID" value="HIX57785.1"/>
    <property type="molecule type" value="Genomic_DNA"/>
</dbReference>
<name>A0A9D1WEL0_9GAMM</name>
<proteinExistence type="predicted"/>
<keyword evidence="1" id="KW-0175">Coiled coil</keyword>
<protein>
    <submittedName>
        <fullName evidence="2">Virulence factor SrfB</fullName>
    </submittedName>
</protein>
<dbReference type="Pfam" id="PF07520">
    <property type="entry name" value="SrfB"/>
    <property type="match status" value="2"/>
</dbReference>
<evidence type="ECO:0000313" key="2">
    <source>
        <dbReference type="EMBL" id="HIX57785.1"/>
    </source>
</evidence>
<feature type="coiled-coil region" evidence="1">
    <location>
        <begin position="1231"/>
        <end position="1265"/>
    </location>
</feature>
<accession>A0A9D1WEL0</accession>
<evidence type="ECO:0000313" key="3">
    <source>
        <dbReference type="Proteomes" id="UP000886829"/>
    </source>
</evidence>
<dbReference type="Proteomes" id="UP000886829">
    <property type="component" value="Unassembled WGS sequence"/>
</dbReference>
<organism evidence="2 3">
    <name type="scientific">Candidatus Anaerobiospirillum pullistercoris</name>
    <dbReference type="NCBI Taxonomy" id="2838452"/>
    <lineage>
        <taxon>Bacteria</taxon>
        <taxon>Pseudomonadati</taxon>
        <taxon>Pseudomonadota</taxon>
        <taxon>Gammaproteobacteria</taxon>
        <taxon>Aeromonadales</taxon>
        <taxon>Succinivibrionaceae</taxon>
        <taxon>Anaerobiospirillum</taxon>
    </lineage>
</organism>
<sequence>MYPDIVPNEGNIQLVQNSGIQFVDYDVMVDWKSKDNLSVIRAIEEGYFKKFPGSKDEPLVRLVPKFSTEVSYWDPLSDRVVDPSTANYTVRLRDSLKLYNGVWFPVPYIPEHIDESHYGPINWVRARIVKVTDQAAIDQYLIAHGEKPVLSPNAVQYDEALAPSQTSSLNASISSTSAEAQLPRSAFARVAGAFNNVIGGGNGKEPREYYRVVLAFDTNTQEYDDFSGYFAPTERDVESGINFKLGYTADKCQPFLKSVNDGLPWVNEWIQSVFRDLYRERVEPKISREELDGLMEQEHAHESHYLNVLAFIGFMINPAPVRFIANHTRNVSVGSSKVVDVSLILDIGNARSCGIMVENHPNVTRGDDDFSDTYVLTLRDLNAPEQVYNEPFVSRIEFSKPDFDYDNRSARSGRPDAFNWPSMVRVGPEAEKLSAHREGNEGSTGLTSPKRYLWNTDPLTNDHWVFNNYSYLIDSNQLRTQRKTQTQRAYLNTIGTYFNTEGKAYFALDKDDNCFDNLESRYSNHSTMTFMLIEIILQAMVQMNSVAQRRQCNSSDAPRRLKAIILTTPPSMPAEERELYRACVYEAIGILWKSLGFDQSSPQKFYFGKNRDANDDSVPEINPPVPEIYMDWNEAEAGQVVYIYNESQKVFRGHCKDFIRYLRRPTISTRIAERLVDDEGNPLLSTRIASLDIGGGTTDLVIKDYTFKANEADNAADIIPKDVYNDGFKIAGDDILHDLIKECIMPRLAYTLVRHGIKYRPVLQQLVGENNTGNVRNEMLRAQLTQQIFVKIAYKILFHLEHLDPLAVSCKVVGTVQDFINDTESNPSLPVTVKRPGPYEQPNPEVVAFVDGIMGRYLNGFKIMDFKLSFDIAQINRALVAGSKFNIVRVLSKLAEVLASYDCDLLLLTGRSSKLPAIRSFFMQRLSLPSSRILPMHTYRCDTWYPFKRDGEYIGDPKTTASVGALLCYLRLSHDKFPNFRFYSYPEDVTNNAHYVGILDNSNMISDSSVLYKYESSNLVARKNMTNEEDEESNFIPYKRDDDAFKTQLSVELGYRLLDDPEVEATPLYKIEAFNDVEEIQKLKQARVLSYNDLTREEITALFDQIEDPEVYNKYHSQVMPLLERYEQLKQEAQASGLADTTTNSGDLAQQFPVLDVHRIAAQDPVVMDLKVRLESELQAAAQAEAEAQVEKPSGLKSLFGGKDKYEQDMQAVQSAIFQERYETEVTQKLLDFVVQQQQQDQSELQALENQLHSLLNEAIDANIEQLRLSCEQGFEQLRRKLDIERVQFKVTLKTVNKHSPYPVAFIKASLPHLRQVETFQLERVEIENSSGNFTRYFRMYLKTISGAKVKYFMDSGAIDLNGVNPRFIL</sequence>
<reference evidence="2" key="1">
    <citation type="journal article" date="2021" name="PeerJ">
        <title>Extensive microbial diversity within the chicken gut microbiome revealed by metagenomics and culture.</title>
        <authorList>
            <person name="Gilroy R."/>
            <person name="Ravi A."/>
            <person name="Getino M."/>
            <person name="Pursley I."/>
            <person name="Horton D.L."/>
            <person name="Alikhan N.F."/>
            <person name="Baker D."/>
            <person name="Gharbi K."/>
            <person name="Hall N."/>
            <person name="Watson M."/>
            <person name="Adriaenssens E.M."/>
            <person name="Foster-Nyarko E."/>
            <person name="Jarju S."/>
            <person name="Secka A."/>
            <person name="Antonio M."/>
            <person name="Oren A."/>
            <person name="Chaudhuri R.R."/>
            <person name="La Ragione R."/>
            <person name="Hildebrand F."/>
            <person name="Pallen M.J."/>
        </authorList>
    </citation>
    <scope>NUCLEOTIDE SEQUENCE</scope>
    <source>
        <strain evidence="2">USASDec5-558</strain>
    </source>
</reference>
<gene>
    <name evidence="2" type="ORF">H9850_10005</name>
</gene>
<reference evidence="2" key="2">
    <citation type="submission" date="2021-04" db="EMBL/GenBank/DDBJ databases">
        <authorList>
            <person name="Gilroy R."/>
        </authorList>
    </citation>
    <scope>NUCLEOTIDE SEQUENCE</scope>
    <source>
        <strain evidence="2">USASDec5-558</strain>
    </source>
</reference>
<dbReference type="InterPro" id="IPR009216">
    <property type="entry name" value="Virulence_factor_SrfB"/>
</dbReference>
<comment type="caution">
    <text evidence="2">The sequence shown here is derived from an EMBL/GenBank/DDBJ whole genome shotgun (WGS) entry which is preliminary data.</text>
</comment>
<evidence type="ECO:0000256" key="1">
    <source>
        <dbReference type="SAM" id="Coils"/>
    </source>
</evidence>